<organism evidence="3 4">
    <name type="scientific">Secundilactobacillus folii</name>
    <dbReference type="NCBI Taxonomy" id="2678357"/>
    <lineage>
        <taxon>Bacteria</taxon>
        <taxon>Bacillati</taxon>
        <taxon>Bacillota</taxon>
        <taxon>Bacilli</taxon>
        <taxon>Lactobacillales</taxon>
        <taxon>Lactobacillaceae</taxon>
        <taxon>Secundilactobacillus</taxon>
    </lineage>
</organism>
<protein>
    <submittedName>
        <fullName evidence="3">Phosphatase PAP2 family protein</fullName>
    </submittedName>
</protein>
<feature type="transmembrane region" description="Helical" evidence="1">
    <location>
        <begin position="85"/>
        <end position="102"/>
    </location>
</feature>
<dbReference type="Pfam" id="PF01569">
    <property type="entry name" value="PAP2"/>
    <property type="match status" value="1"/>
</dbReference>
<dbReference type="RefSeq" id="WP_155431163.1">
    <property type="nucleotide sequence ID" value="NZ_WNJO01000004.1"/>
</dbReference>
<keyword evidence="1" id="KW-1133">Transmembrane helix</keyword>
<keyword evidence="1" id="KW-0472">Membrane</keyword>
<dbReference type="Proteomes" id="UP000466388">
    <property type="component" value="Unassembled WGS sequence"/>
</dbReference>
<sequence>MSRAKEIGPIALNWCGFIIFSMLVCLTQYTLAYDRQITGVVQHFVSPSRTIIFNLISITGSPMVTLGLGMLIALFFIIREDLQKGALVISVFLFTNGIGWVLKDLLRRPRPLAQLTQTQGFSYPSSHVMGSLLLVIVVLHFWHPVLVRNRVLQIVILSGWFGLVCLSRIYLQAHFLTDVIGGAWLAAVSYQSVEFAVQGFVDRHTHQDSAESKT</sequence>
<name>A0A7X2XX16_9LACO</name>
<dbReference type="SMART" id="SM00014">
    <property type="entry name" value="acidPPc"/>
    <property type="match status" value="1"/>
</dbReference>
<feature type="domain" description="Phosphatidic acid phosphatase type 2/haloperoxidase" evidence="2">
    <location>
        <begin position="83"/>
        <end position="194"/>
    </location>
</feature>
<feature type="transmembrane region" description="Helical" evidence="1">
    <location>
        <begin position="12"/>
        <end position="31"/>
    </location>
</feature>
<comment type="caution">
    <text evidence="3">The sequence shown here is derived from an EMBL/GenBank/DDBJ whole genome shotgun (WGS) entry which is preliminary data.</text>
</comment>
<feature type="transmembrane region" description="Helical" evidence="1">
    <location>
        <begin position="51"/>
        <end position="78"/>
    </location>
</feature>
<dbReference type="CDD" id="cd03392">
    <property type="entry name" value="PAP2_like_2"/>
    <property type="match status" value="1"/>
</dbReference>
<dbReference type="PANTHER" id="PTHR14969">
    <property type="entry name" value="SPHINGOSINE-1-PHOSPHATE PHOSPHOHYDROLASE"/>
    <property type="match status" value="1"/>
</dbReference>
<gene>
    <name evidence="3" type="ORF">GM612_04330</name>
</gene>
<dbReference type="AlphaFoldDB" id="A0A7X2XX16"/>
<evidence type="ECO:0000313" key="4">
    <source>
        <dbReference type="Proteomes" id="UP000466388"/>
    </source>
</evidence>
<accession>A0A7X2XX16</accession>
<keyword evidence="1" id="KW-0812">Transmembrane</keyword>
<feature type="transmembrane region" description="Helical" evidence="1">
    <location>
        <begin position="122"/>
        <end position="142"/>
    </location>
</feature>
<feature type="transmembrane region" description="Helical" evidence="1">
    <location>
        <begin position="154"/>
        <end position="171"/>
    </location>
</feature>
<dbReference type="Gene3D" id="1.20.144.10">
    <property type="entry name" value="Phosphatidic acid phosphatase type 2/haloperoxidase"/>
    <property type="match status" value="2"/>
</dbReference>
<evidence type="ECO:0000256" key="1">
    <source>
        <dbReference type="SAM" id="Phobius"/>
    </source>
</evidence>
<keyword evidence="4" id="KW-1185">Reference proteome</keyword>
<evidence type="ECO:0000313" key="3">
    <source>
        <dbReference type="EMBL" id="MTV81876.1"/>
    </source>
</evidence>
<dbReference type="SUPFAM" id="SSF48317">
    <property type="entry name" value="Acid phosphatase/Vanadium-dependent haloperoxidase"/>
    <property type="match status" value="1"/>
</dbReference>
<dbReference type="InterPro" id="IPR036938">
    <property type="entry name" value="PAP2/HPO_sf"/>
</dbReference>
<dbReference type="InterPro" id="IPR000326">
    <property type="entry name" value="PAP2/HPO"/>
</dbReference>
<evidence type="ECO:0000259" key="2">
    <source>
        <dbReference type="SMART" id="SM00014"/>
    </source>
</evidence>
<dbReference type="EMBL" id="WNJO01000004">
    <property type="protein sequence ID" value="MTV81876.1"/>
    <property type="molecule type" value="Genomic_DNA"/>
</dbReference>
<reference evidence="3 4" key="1">
    <citation type="submission" date="2019-11" db="EMBL/GenBank/DDBJ databases">
        <title>Lactobacillus sp. nov. CRM56-3, isolated from fermented tea leaves.</title>
        <authorList>
            <person name="Phuengjayaem S."/>
            <person name="Tanasupawat S."/>
        </authorList>
    </citation>
    <scope>NUCLEOTIDE SEQUENCE [LARGE SCALE GENOMIC DNA]</scope>
    <source>
        <strain evidence="3 4">CRM56-3</strain>
    </source>
</reference>
<proteinExistence type="predicted"/>
<dbReference type="PANTHER" id="PTHR14969:SF13">
    <property type="entry name" value="AT30094P"/>
    <property type="match status" value="1"/>
</dbReference>